<proteinExistence type="inferred from homology"/>
<accession>A0A1V9DA95</accession>
<dbReference type="GO" id="GO:0032787">
    <property type="term" value="P:monocarboxylic acid metabolic process"/>
    <property type="evidence" value="ECO:0007669"/>
    <property type="project" value="UniProtKB-ARBA"/>
</dbReference>
<organism evidence="3 4">
    <name type="scientific">Pantoea latae</name>
    <dbReference type="NCBI Taxonomy" id="1964541"/>
    <lineage>
        <taxon>Bacteria</taxon>
        <taxon>Pseudomonadati</taxon>
        <taxon>Pseudomonadota</taxon>
        <taxon>Gammaproteobacteria</taxon>
        <taxon>Enterobacterales</taxon>
        <taxon>Erwiniaceae</taxon>
        <taxon>Pantoea</taxon>
    </lineage>
</organism>
<dbReference type="InterPro" id="IPR036291">
    <property type="entry name" value="NAD(P)-bd_dom_sf"/>
</dbReference>
<dbReference type="CDD" id="cd05233">
    <property type="entry name" value="SDR_c"/>
    <property type="match status" value="1"/>
</dbReference>
<dbReference type="PRINTS" id="PR00081">
    <property type="entry name" value="GDHRDH"/>
</dbReference>
<name>A0A1V9DA95_9GAMM</name>
<dbReference type="Proteomes" id="UP000192769">
    <property type="component" value="Unassembled WGS sequence"/>
</dbReference>
<evidence type="ECO:0000259" key="2">
    <source>
        <dbReference type="SMART" id="SM00822"/>
    </source>
</evidence>
<protein>
    <submittedName>
        <fullName evidence="3">Short-chain dehydrogenase</fullName>
    </submittedName>
</protein>
<dbReference type="EMBL" id="MWUE01000033">
    <property type="protein sequence ID" value="OQP30810.1"/>
    <property type="molecule type" value="Genomic_DNA"/>
</dbReference>
<evidence type="ECO:0000313" key="3">
    <source>
        <dbReference type="EMBL" id="OQP30810.1"/>
    </source>
</evidence>
<dbReference type="RefSeq" id="WP_081142194.1">
    <property type="nucleotide sequence ID" value="NZ_MWUE01000033.1"/>
</dbReference>
<gene>
    <name evidence="3" type="ORF">B2J69_21520</name>
</gene>
<dbReference type="Pfam" id="PF13561">
    <property type="entry name" value="adh_short_C2"/>
    <property type="match status" value="1"/>
</dbReference>
<dbReference type="PANTHER" id="PTHR42879">
    <property type="entry name" value="3-OXOACYL-(ACYL-CARRIER-PROTEIN) REDUCTASE"/>
    <property type="match status" value="1"/>
</dbReference>
<dbReference type="InterPro" id="IPR002347">
    <property type="entry name" value="SDR_fam"/>
</dbReference>
<reference evidence="3 4" key="1">
    <citation type="submission" date="2017-02" db="EMBL/GenBank/DDBJ databases">
        <title>Whole genome shotgun sequence of Pantoea agglomerans strain AS1 isolated from a cycad, Zamia floridana in Central Florida, USA.</title>
        <authorList>
            <person name="Lata P."/>
            <person name="Govindarajan S."/>
            <person name="Qi F."/>
            <person name="Li J.-L."/>
            <person name="Maurya S.K."/>
            <person name="Sahoo M.K."/>
        </authorList>
    </citation>
    <scope>NUCLEOTIDE SEQUENCE [LARGE SCALE GENOMIC DNA]</scope>
    <source>
        <strain evidence="3 4">AS1</strain>
    </source>
</reference>
<evidence type="ECO:0000256" key="1">
    <source>
        <dbReference type="ARBA" id="ARBA00006484"/>
    </source>
</evidence>
<dbReference type="NCBIfam" id="NF005559">
    <property type="entry name" value="PRK07231.1"/>
    <property type="match status" value="1"/>
</dbReference>
<dbReference type="Gene3D" id="3.40.50.720">
    <property type="entry name" value="NAD(P)-binding Rossmann-like Domain"/>
    <property type="match status" value="1"/>
</dbReference>
<dbReference type="PRINTS" id="PR00080">
    <property type="entry name" value="SDRFAMILY"/>
</dbReference>
<keyword evidence="4" id="KW-1185">Reference proteome</keyword>
<dbReference type="InterPro" id="IPR057326">
    <property type="entry name" value="KR_dom"/>
</dbReference>
<sequence>MLEGKIAVVTGGGRGIGKGITLSLANAGAEVLVLQRSELDKELSNLPNVSWAYADISNLDAIQNITQLVEKQYGALDIIVNNAGVMSETKLDDLALDEWQKILTINTTFPLFLIKNLLPLLRKKGGGSIINIGSVEGISANPDHTAYCTSKAALQGMTRSLAVDLGPEGIRCNAIAPGWIDTDLNENLTTVLDSGRDFQESLRKLHPVRRTGKAEDIARLVKFLASDESSFITGQIIIIDGGRTAMLPVPS</sequence>
<dbReference type="PROSITE" id="PS00061">
    <property type="entry name" value="ADH_SHORT"/>
    <property type="match status" value="1"/>
</dbReference>
<evidence type="ECO:0000313" key="4">
    <source>
        <dbReference type="Proteomes" id="UP000192769"/>
    </source>
</evidence>
<dbReference type="InterPro" id="IPR020904">
    <property type="entry name" value="Sc_DH/Rdtase_CS"/>
</dbReference>
<dbReference type="OrthoDB" id="9803333at2"/>
<dbReference type="FunFam" id="3.40.50.720:FF:000084">
    <property type="entry name" value="Short-chain dehydrogenase reductase"/>
    <property type="match status" value="1"/>
</dbReference>
<comment type="similarity">
    <text evidence="1">Belongs to the short-chain dehydrogenases/reductases (SDR) family.</text>
</comment>
<feature type="domain" description="Ketoreductase" evidence="2">
    <location>
        <begin position="5"/>
        <end position="182"/>
    </location>
</feature>
<dbReference type="InterPro" id="IPR050259">
    <property type="entry name" value="SDR"/>
</dbReference>
<dbReference type="SMART" id="SM00822">
    <property type="entry name" value="PKS_KR"/>
    <property type="match status" value="1"/>
</dbReference>
<dbReference type="PANTHER" id="PTHR42879:SF2">
    <property type="entry name" value="3-OXOACYL-[ACYL-CARRIER-PROTEIN] REDUCTASE FABG"/>
    <property type="match status" value="1"/>
</dbReference>
<dbReference type="SUPFAM" id="SSF51735">
    <property type="entry name" value="NAD(P)-binding Rossmann-fold domains"/>
    <property type="match status" value="1"/>
</dbReference>
<comment type="caution">
    <text evidence="3">The sequence shown here is derived from an EMBL/GenBank/DDBJ whole genome shotgun (WGS) entry which is preliminary data.</text>
</comment>
<dbReference type="AlphaFoldDB" id="A0A1V9DA95"/>